<dbReference type="PANTHER" id="PTHR11525:SF0">
    <property type="entry name" value="FARNESYL PYROPHOSPHATE SYNTHASE"/>
    <property type="match status" value="1"/>
</dbReference>
<dbReference type="PANTHER" id="PTHR11525">
    <property type="entry name" value="FARNESYL-PYROPHOSPHATE SYNTHETASE"/>
    <property type="match status" value="1"/>
</dbReference>
<evidence type="ECO:0000313" key="5">
    <source>
        <dbReference type="EMBL" id="GMI36173.1"/>
    </source>
</evidence>
<dbReference type="EMBL" id="BRYB01001908">
    <property type="protein sequence ID" value="GMI36173.1"/>
    <property type="molecule type" value="Genomic_DNA"/>
</dbReference>
<dbReference type="InterPro" id="IPR039702">
    <property type="entry name" value="FPS1-like"/>
</dbReference>
<keyword evidence="6" id="KW-1185">Reference proteome</keyword>
<keyword evidence="4" id="KW-0460">Magnesium</keyword>
<keyword evidence="2" id="KW-0808">Transferase</keyword>
<name>A0ABQ6MZG9_9STRA</name>
<sequence>MLDLTSQPQGGPVDLKRFTLERYKLIVQYKTAFYTFYLPIAIGMITSGVEDERAYGLAKRICCTMGEYFQVQDDYLDCFGKPEDIGKVGTDIQDNKCSWLVVKALEKANEKQRKVLEQNYGKWDASKVKKVKQLYEELEIPKLFNEYEEASYASIQAELAKVTLMPKDVFQLLLKKIYKRSK</sequence>
<reference evidence="5 6" key="1">
    <citation type="journal article" date="2023" name="Commun. Biol.">
        <title>Genome analysis of Parmales, the sister group of diatoms, reveals the evolutionary specialization of diatoms from phago-mixotrophs to photoautotrophs.</title>
        <authorList>
            <person name="Ban H."/>
            <person name="Sato S."/>
            <person name="Yoshikawa S."/>
            <person name="Yamada K."/>
            <person name="Nakamura Y."/>
            <person name="Ichinomiya M."/>
            <person name="Sato N."/>
            <person name="Blanc-Mathieu R."/>
            <person name="Endo H."/>
            <person name="Kuwata A."/>
            <person name="Ogata H."/>
        </authorList>
    </citation>
    <scope>NUCLEOTIDE SEQUENCE [LARGE SCALE GENOMIC DNA]</scope>
</reference>
<gene>
    <name evidence="5" type="ORF">TeGR_g7093</name>
</gene>
<organism evidence="5 6">
    <name type="scientific">Tetraparma gracilis</name>
    <dbReference type="NCBI Taxonomy" id="2962635"/>
    <lineage>
        <taxon>Eukaryota</taxon>
        <taxon>Sar</taxon>
        <taxon>Stramenopiles</taxon>
        <taxon>Ochrophyta</taxon>
        <taxon>Bolidophyceae</taxon>
        <taxon>Parmales</taxon>
        <taxon>Triparmaceae</taxon>
        <taxon>Tetraparma</taxon>
    </lineage>
</organism>
<evidence type="ECO:0000256" key="1">
    <source>
        <dbReference type="ARBA" id="ARBA00001946"/>
    </source>
</evidence>
<evidence type="ECO:0000256" key="4">
    <source>
        <dbReference type="ARBA" id="ARBA00022842"/>
    </source>
</evidence>
<comment type="caution">
    <text evidence="5">The sequence shown here is derived from an EMBL/GenBank/DDBJ whole genome shotgun (WGS) entry which is preliminary data.</text>
</comment>
<dbReference type="InterPro" id="IPR033749">
    <property type="entry name" value="Polyprenyl_synt_CS"/>
</dbReference>
<proteinExistence type="predicted"/>
<dbReference type="Pfam" id="PF00348">
    <property type="entry name" value="polyprenyl_synt"/>
    <property type="match status" value="1"/>
</dbReference>
<dbReference type="Gene3D" id="1.10.600.10">
    <property type="entry name" value="Farnesyl Diphosphate Synthase"/>
    <property type="match status" value="1"/>
</dbReference>
<evidence type="ECO:0008006" key="7">
    <source>
        <dbReference type="Google" id="ProtNLM"/>
    </source>
</evidence>
<dbReference type="SUPFAM" id="SSF48576">
    <property type="entry name" value="Terpenoid synthases"/>
    <property type="match status" value="1"/>
</dbReference>
<evidence type="ECO:0000256" key="2">
    <source>
        <dbReference type="ARBA" id="ARBA00022679"/>
    </source>
</evidence>
<accession>A0ABQ6MZG9</accession>
<protein>
    <recommendedName>
        <fullName evidence="7">Farnesyl pyrophosphate synthase</fullName>
    </recommendedName>
</protein>
<keyword evidence="3" id="KW-0479">Metal-binding</keyword>
<evidence type="ECO:0000313" key="6">
    <source>
        <dbReference type="Proteomes" id="UP001165060"/>
    </source>
</evidence>
<comment type="cofactor">
    <cofactor evidence="1">
        <name>Mg(2+)</name>
        <dbReference type="ChEBI" id="CHEBI:18420"/>
    </cofactor>
</comment>
<dbReference type="InterPro" id="IPR000092">
    <property type="entry name" value="Polyprenyl_synt"/>
</dbReference>
<dbReference type="InterPro" id="IPR008949">
    <property type="entry name" value="Isoprenoid_synthase_dom_sf"/>
</dbReference>
<dbReference type="Proteomes" id="UP001165060">
    <property type="component" value="Unassembled WGS sequence"/>
</dbReference>
<dbReference type="PROSITE" id="PS00444">
    <property type="entry name" value="POLYPRENYL_SYNTHASE_2"/>
    <property type="match status" value="1"/>
</dbReference>
<evidence type="ECO:0000256" key="3">
    <source>
        <dbReference type="ARBA" id="ARBA00022723"/>
    </source>
</evidence>